<dbReference type="PROSITE" id="PS00211">
    <property type="entry name" value="ABC_TRANSPORTER_1"/>
    <property type="match status" value="1"/>
</dbReference>
<comment type="subcellular location">
    <subcellularLocation>
        <location evidence="1">Membrane</location>
        <topology evidence="1">Multi-pass membrane protein</topology>
    </subcellularLocation>
</comment>
<dbReference type="InterPro" id="IPR027417">
    <property type="entry name" value="P-loop_NTPase"/>
</dbReference>
<feature type="transmembrane region" description="Helical" evidence="9">
    <location>
        <begin position="461"/>
        <end position="482"/>
    </location>
</feature>
<dbReference type="InterPro" id="IPR003593">
    <property type="entry name" value="AAA+_ATPase"/>
</dbReference>
<feature type="transmembrane region" description="Helical" evidence="9">
    <location>
        <begin position="434"/>
        <end position="455"/>
    </location>
</feature>
<keyword evidence="6" id="KW-0067">ATP-binding</keyword>
<proteinExistence type="inferred from homology"/>
<dbReference type="SMART" id="SM00382">
    <property type="entry name" value="AAA"/>
    <property type="match status" value="1"/>
</dbReference>
<evidence type="ECO:0000259" key="10">
    <source>
        <dbReference type="PROSITE" id="PS50893"/>
    </source>
</evidence>
<keyword evidence="5" id="KW-0547">Nucleotide-binding</keyword>
<keyword evidence="8 9" id="KW-0472">Membrane</keyword>
<dbReference type="AlphaFoldDB" id="A0A1B6FJA2"/>
<dbReference type="GO" id="GO:0005524">
    <property type="term" value="F:ATP binding"/>
    <property type="evidence" value="ECO:0007669"/>
    <property type="project" value="UniProtKB-KW"/>
</dbReference>
<name>A0A1B6FJA2_9HEMI</name>
<dbReference type="InterPro" id="IPR017871">
    <property type="entry name" value="ABC_transporter-like_CS"/>
</dbReference>
<dbReference type="Pfam" id="PF00005">
    <property type="entry name" value="ABC_tran"/>
    <property type="match status" value="1"/>
</dbReference>
<evidence type="ECO:0000256" key="6">
    <source>
        <dbReference type="ARBA" id="ARBA00022840"/>
    </source>
</evidence>
<evidence type="ECO:0000256" key="1">
    <source>
        <dbReference type="ARBA" id="ARBA00004141"/>
    </source>
</evidence>
<keyword evidence="7 9" id="KW-1133">Transmembrane helix</keyword>
<protein>
    <recommendedName>
        <fullName evidence="10">ABC transporter domain-containing protein</fullName>
    </recommendedName>
</protein>
<keyword evidence="4 9" id="KW-0812">Transmembrane</keyword>
<sequence length="608" mass="67669">MQSSTAGENTVLSWDIQSLSVTTKERFLLKRDIVHRHTLLRNVQGYAKSGSLLAIMGPSGAGKTTLLAALSLRVTADIMGEVMINGTPVDKDLMVRISGYVPQKDLAVSCLTVMEHLIFTATLKLDRRVTLNQQHRIITSLIKDLSLSGCSYTQISALSGGERKKLSLATQMITDPLILFCDEPTTGMDSYSASSVLTVLRTLSERGKTIVSSIHQPSSEVYTMFDHVCLLVPGGRQAYFGTVPGAQQFFRSQGMKCPPLYNPADFLLTKLNSSPDVTKEICENFSDSPLNKALISEIDSIKKGSGKNQFVFGIEEQFLKFYSVCQPTNKTQMSWLMWRSALAMFRDSHRIVLRFIMYMMIALFVSLPYGSVKIDQAGIQNLQGFHYSIIVEAIFMQTYSVLYTFPAEIAVMLREINSGVYQAGPYYFSKAVVLLPRVIIETLAFCSIAFFLVGIEGGSFGFLMFSSPVIASAIASTAYGCCMSAIFENISTASLVLVPLDFITYTFCGLFIHLSTIPLYLKWIKYISRFYYGIEAMSIMQWSKIYSIPCSEDTNLPCIATGYGVLQKYGYGPNNLWLDFSGLFLNFAVLHIIGFCAFKRRSQQQAVY</sequence>
<evidence type="ECO:0000256" key="8">
    <source>
        <dbReference type="ARBA" id="ARBA00023136"/>
    </source>
</evidence>
<dbReference type="InterPro" id="IPR043926">
    <property type="entry name" value="ABCG_dom"/>
</dbReference>
<dbReference type="InterPro" id="IPR013525">
    <property type="entry name" value="ABC2_TM"/>
</dbReference>
<dbReference type="EMBL" id="GECZ01019500">
    <property type="protein sequence ID" value="JAS50269.1"/>
    <property type="molecule type" value="Transcribed_RNA"/>
</dbReference>
<evidence type="ECO:0000256" key="4">
    <source>
        <dbReference type="ARBA" id="ARBA00022692"/>
    </source>
</evidence>
<feature type="domain" description="ABC transporter" evidence="10">
    <location>
        <begin position="16"/>
        <end position="258"/>
    </location>
</feature>
<evidence type="ECO:0000256" key="5">
    <source>
        <dbReference type="ARBA" id="ARBA00022741"/>
    </source>
</evidence>
<dbReference type="Pfam" id="PF01061">
    <property type="entry name" value="ABC2_membrane"/>
    <property type="match status" value="1"/>
</dbReference>
<organism evidence="11">
    <name type="scientific">Cuerna arida</name>
    <dbReference type="NCBI Taxonomy" id="1464854"/>
    <lineage>
        <taxon>Eukaryota</taxon>
        <taxon>Metazoa</taxon>
        <taxon>Ecdysozoa</taxon>
        <taxon>Arthropoda</taxon>
        <taxon>Hexapoda</taxon>
        <taxon>Insecta</taxon>
        <taxon>Pterygota</taxon>
        <taxon>Neoptera</taxon>
        <taxon>Paraneoptera</taxon>
        <taxon>Hemiptera</taxon>
        <taxon>Auchenorrhyncha</taxon>
        <taxon>Membracoidea</taxon>
        <taxon>Cicadellidae</taxon>
        <taxon>Cicadellinae</taxon>
        <taxon>Proconiini</taxon>
        <taxon>Cuerna</taxon>
    </lineage>
</organism>
<dbReference type="SUPFAM" id="SSF52540">
    <property type="entry name" value="P-loop containing nucleoside triphosphate hydrolases"/>
    <property type="match status" value="1"/>
</dbReference>
<gene>
    <name evidence="11" type="ORF">g.29929</name>
</gene>
<evidence type="ECO:0000256" key="7">
    <source>
        <dbReference type="ARBA" id="ARBA00022989"/>
    </source>
</evidence>
<dbReference type="PANTHER" id="PTHR48041:SF139">
    <property type="entry name" value="PROTEIN SCARLET"/>
    <property type="match status" value="1"/>
</dbReference>
<dbReference type="PANTHER" id="PTHR48041">
    <property type="entry name" value="ABC TRANSPORTER G FAMILY MEMBER 28"/>
    <property type="match status" value="1"/>
</dbReference>
<dbReference type="Gene3D" id="3.40.50.300">
    <property type="entry name" value="P-loop containing nucleotide triphosphate hydrolases"/>
    <property type="match status" value="1"/>
</dbReference>
<accession>A0A1B6FJA2</accession>
<comment type="similarity">
    <text evidence="2">Belongs to the ABC transporter superfamily. ABCG family. Eye pigment precursor importer (TC 3.A.1.204) subfamily.</text>
</comment>
<feature type="transmembrane region" description="Helical" evidence="9">
    <location>
        <begin position="494"/>
        <end position="521"/>
    </location>
</feature>
<feature type="transmembrane region" description="Helical" evidence="9">
    <location>
        <begin position="576"/>
        <end position="598"/>
    </location>
</feature>
<dbReference type="PROSITE" id="PS50893">
    <property type="entry name" value="ABC_TRANSPORTER_2"/>
    <property type="match status" value="1"/>
</dbReference>
<keyword evidence="3" id="KW-0813">Transport</keyword>
<evidence type="ECO:0000256" key="3">
    <source>
        <dbReference type="ARBA" id="ARBA00022448"/>
    </source>
</evidence>
<dbReference type="InterPro" id="IPR003439">
    <property type="entry name" value="ABC_transporter-like_ATP-bd"/>
</dbReference>
<reference evidence="11" key="1">
    <citation type="submission" date="2015-11" db="EMBL/GenBank/DDBJ databases">
        <title>De novo transcriptome assembly of four potential Pierce s Disease insect vectors from Arizona vineyards.</title>
        <authorList>
            <person name="Tassone E.E."/>
        </authorList>
    </citation>
    <scope>NUCLEOTIDE SEQUENCE</scope>
</reference>
<dbReference type="GO" id="GO:0005886">
    <property type="term" value="C:plasma membrane"/>
    <property type="evidence" value="ECO:0007669"/>
    <property type="project" value="TreeGrafter"/>
</dbReference>
<evidence type="ECO:0000256" key="2">
    <source>
        <dbReference type="ARBA" id="ARBA00005814"/>
    </source>
</evidence>
<dbReference type="GO" id="GO:0016887">
    <property type="term" value="F:ATP hydrolysis activity"/>
    <property type="evidence" value="ECO:0007669"/>
    <property type="project" value="InterPro"/>
</dbReference>
<evidence type="ECO:0000313" key="11">
    <source>
        <dbReference type="EMBL" id="JAS50269.1"/>
    </source>
</evidence>
<dbReference type="GO" id="GO:0030659">
    <property type="term" value="C:cytoplasmic vesicle membrane"/>
    <property type="evidence" value="ECO:0007669"/>
    <property type="project" value="TreeGrafter"/>
</dbReference>
<dbReference type="InterPro" id="IPR050352">
    <property type="entry name" value="ABCG_transporters"/>
</dbReference>
<feature type="transmembrane region" description="Helical" evidence="9">
    <location>
        <begin position="389"/>
        <end position="413"/>
    </location>
</feature>
<dbReference type="GO" id="GO:0140359">
    <property type="term" value="F:ABC-type transporter activity"/>
    <property type="evidence" value="ECO:0007669"/>
    <property type="project" value="InterPro"/>
</dbReference>
<dbReference type="Pfam" id="PF19055">
    <property type="entry name" value="ABC2_membrane_7"/>
    <property type="match status" value="1"/>
</dbReference>
<evidence type="ECO:0000256" key="9">
    <source>
        <dbReference type="SAM" id="Phobius"/>
    </source>
</evidence>
<feature type="transmembrane region" description="Helical" evidence="9">
    <location>
        <begin position="351"/>
        <end position="369"/>
    </location>
</feature>